<dbReference type="EMBL" id="CM000848">
    <property type="protein sequence ID" value="KRH11801.1"/>
    <property type="molecule type" value="Genomic_DNA"/>
</dbReference>
<dbReference type="AlphaFoldDB" id="A0A0R0G8Z9"/>
<evidence type="ECO:0000256" key="1">
    <source>
        <dbReference type="SAM" id="SignalP"/>
    </source>
</evidence>
<feature type="signal peptide" evidence="1">
    <location>
        <begin position="1"/>
        <end position="29"/>
    </location>
</feature>
<accession>A0A0R0G8Z9</accession>
<dbReference type="InterPro" id="IPR011692">
    <property type="entry name" value="Stress_up-reg_Nod19"/>
</dbReference>
<evidence type="ECO:0000313" key="4">
    <source>
        <dbReference type="Proteomes" id="UP000008827"/>
    </source>
</evidence>
<feature type="chain" id="PRO_5014521241" description="Stress up-regulated Nod 19 protein" evidence="1">
    <location>
        <begin position="30"/>
        <end position="410"/>
    </location>
</feature>
<dbReference type="STRING" id="3847.A0A0R0G8Z9"/>
<dbReference type="FunCoup" id="A0A0R0G8Z9">
    <property type="interactions" value="691"/>
</dbReference>
<dbReference type="PANTHER" id="PTHR33390">
    <property type="entry name" value="STRESS UP-REGULATED NOD 19 PROTEIN"/>
    <property type="match status" value="1"/>
</dbReference>
<reference evidence="2" key="3">
    <citation type="submission" date="2018-07" db="EMBL/GenBank/DDBJ databases">
        <title>WGS assembly of Glycine max.</title>
        <authorList>
            <person name="Schmutz J."/>
            <person name="Cannon S."/>
            <person name="Schlueter J."/>
            <person name="Ma J."/>
            <person name="Mitros T."/>
            <person name="Nelson W."/>
            <person name="Hyten D."/>
            <person name="Song Q."/>
            <person name="Thelen J."/>
            <person name="Cheng J."/>
            <person name="Xu D."/>
            <person name="Hellsten U."/>
            <person name="May G."/>
            <person name="Yu Y."/>
            <person name="Sakurai T."/>
            <person name="Umezawa T."/>
            <person name="Bhattacharyya M."/>
            <person name="Sandhu D."/>
            <person name="Valliyodan B."/>
            <person name="Lindquist E."/>
            <person name="Peto M."/>
            <person name="Grant D."/>
            <person name="Shu S."/>
            <person name="Goodstein D."/>
            <person name="Barry K."/>
            <person name="Futrell-Griggs M."/>
            <person name="Abernathy B."/>
            <person name="Du J."/>
            <person name="Tian Z."/>
            <person name="Zhu L."/>
            <person name="Gill N."/>
            <person name="Joshi T."/>
            <person name="Libault M."/>
            <person name="Sethuraman A."/>
            <person name="Zhang X."/>
            <person name="Shinozaki K."/>
            <person name="Nguyen H."/>
            <person name="Wing R."/>
            <person name="Cregan P."/>
            <person name="Specht J."/>
            <person name="Grimwood J."/>
            <person name="Rokhsar D."/>
            <person name="Stacey G."/>
            <person name="Shoemaker R."/>
            <person name="Jackson S."/>
        </authorList>
    </citation>
    <scope>NUCLEOTIDE SEQUENCE</scope>
    <source>
        <tissue evidence="2">Callus</tissue>
    </source>
</reference>
<keyword evidence="1" id="KW-0732">Signal</keyword>
<dbReference type="Proteomes" id="UP000008827">
    <property type="component" value="Chromosome 15"/>
</dbReference>
<dbReference type="PANTHER" id="PTHR33390:SF5">
    <property type="entry name" value="STRESS UP-REGULATED NOD 19-RELATED"/>
    <property type="match status" value="1"/>
</dbReference>
<organism evidence="2">
    <name type="scientific">Glycine max</name>
    <name type="common">Soybean</name>
    <name type="synonym">Glycine hispida</name>
    <dbReference type="NCBI Taxonomy" id="3847"/>
    <lineage>
        <taxon>Eukaryota</taxon>
        <taxon>Viridiplantae</taxon>
        <taxon>Streptophyta</taxon>
        <taxon>Embryophyta</taxon>
        <taxon>Tracheophyta</taxon>
        <taxon>Spermatophyta</taxon>
        <taxon>Magnoliopsida</taxon>
        <taxon>eudicotyledons</taxon>
        <taxon>Gunneridae</taxon>
        <taxon>Pentapetalae</taxon>
        <taxon>rosids</taxon>
        <taxon>fabids</taxon>
        <taxon>Fabales</taxon>
        <taxon>Fabaceae</taxon>
        <taxon>Papilionoideae</taxon>
        <taxon>50 kb inversion clade</taxon>
        <taxon>NPAAA clade</taxon>
        <taxon>indigoferoid/millettioid clade</taxon>
        <taxon>Phaseoleae</taxon>
        <taxon>Glycine</taxon>
        <taxon>Glycine subgen. Soja</taxon>
    </lineage>
</organism>
<dbReference type="PROSITE" id="PS51257">
    <property type="entry name" value="PROKAR_LIPOPROTEIN"/>
    <property type="match status" value="1"/>
</dbReference>
<name>A0A0R0G8Z9_SOYBN</name>
<sequence length="410" mass="45527">MFNMRFVSQDWVVSCALILLVSCTTYSSASLGKPENNIKTSVFKSPKIELGPGLVSNKFYFDVDFPRGHIALKSFNAELVDESGKSLPLQETYLHHWFIIKYQQPKNVTHNNPTDNIVYVRNSGFCQDGPLIQYFGLGSETRGTATDIPDPFGIEVGNPSEIPYGYDEKWLINVHAIDTRGVEDRLGCIECRCDLYNITKDADGNPLSPDYKGGLDCCPDNTTCRLNKGFKGPKRTLYLKYTVKWFSWDNYVVPLKIYILDVTDVLSVSKGVTPMHNCEVEYQVEPCSKGYSSSACIDVRKTSFPMQNGGYVIYGVGHQHVGAIASKLYGQDGGVICSSIPKYGTGSEAGNEKGYVVGMSTCYPRPGTIKIKDGETLTLEIIYSNSEMHSGVMGLFYILVAEQLPHQHLL</sequence>
<reference evidence="2 3" key="1">
    <citation type="journal article" date="2010" name="Nature">
        <title>Genome sequence of the palaeopolyploid soybean.</title>
        <authorList>
            <person name="Schmutz J."/>
            <person name="Cannon S.B."/>
            <person name="Schlueter J."/>
            <person name="Ma J."/>
            <person name="Mitros T."/>
            <person name="Nelson W."/>
            <person name="Hyten D.L."/>
            <person name="Song Q."/>
            <person name="Thelen J.J."/>
            <person name="Cheng J."/>
            <person name="Xu D."/>
            <person name="Hellsten U."/>
            <person name="May G.D."/>
            <person name="Yu Y."/>
            <person name="Sakurai T."/>
            <person name="Umezawa T."/>
            <person name="Bhattacharyya M.K."/>
            <person name="Sandhu D."/>
            <person name="Valliyodan B."/>
            <person name="Lindquist E."/>
            <person name="Peto M."/>
            <person name="Grant D."/>
            <person name="Shu S."/>
            <person name="Goodstein D."/>
            <person name="Barry K."/>
            <person name="Futrell-Griggs M."/>
            <person name="Abernathy B."/>
            <person name="Du J."/>
            <person name="Tian Z."/>
            <person name="Zhu L."/>
            <person name="Gill N."/>
            <person name="Joshi T."/>
            <person name="Libault M."/>
            <person name="Sethuraman A."/>
            <person name="Zhang X.-C."/>
            <person name="Shinozaki K."/>
            <person name="Nguyen H.T."/>
            <person name="Wing R.A."/>
            <person name="Cregan P."/>
            <person name="Specht J."/>
            <person name="Grimwood J."/>
            <person name="Rokhsar D."/>
            <person name="Stacey G."/>
            <person name="Shoemaker R.C."/>
            <person name="Jackson S.A."/>
        </authorList>
    </citation>
    <scope>NUCLEOTIDE SEQUENCE [LARGE SCALE GENOMIC DNA]</scope>
    <source>
        <strain evidence="3">cv. Williams 82</strain>
        <tissue evidence="2">Callus</tissue>
    </source>
</reference>
<gene>
    <name evidence="2" type="ORF">GLYMA_15G131400</name>
</gene>
<reference evidence="3" key="2">
    <citation type="submission" date="2018-02" db="UniProtKB">
        <authorList>
            <consortium name="EnsemblPlants"/>
        </authorList>
    </citation>
    <scope>IDENTIFICATION</scope>
    <source>
        <strain evidence="3">Williams 82</strain>
    </source>
</reference>
<protein>
    <recommendedName>
        <fullName evidence="5">Stress up-regulated Nod 19 protein</fullName>
    </recommendedName>
</protein>
<dbReference type="PaxDb" id="3847-GLYMA15G13880.1"/>
<dbReference type="Pfam" id="PF07712">
    <property type="entry name" value="SURNod19"/>
    <property type="match status" value="1"/>
</dbReference>
<dbReference type="Gramene" id="KRH11801">
    <property type="protein sequence ID" value="KRH11801"/>
    <property type="gene ID" value="GLYMA_15G131400"/>
</dbReference>
<keyword evidence="4" id="KW-1185">Reference proteome</keyword>
<proteinExistence type="predicted"/>
<evidence type="ECO:0008006" key="5">
    <source>
        <dbReference type="Google" id="ProtNLM"/>
    </source>
</evidence>
<dbReference type="ExpressionAtlas" id="A0A0R0G8Z9">
    <property type="expression patterns" value="baseline and differential"/>
</dbReference>
<dbReference type="InParanoid" id="A0A0R0G8Z9"/>
<dbReference type="OMA" id="RTRIMIP"/>
<evidence type="ECO:0000313" key="3">
    <source>
        <dbReference type="EnsemblPlants" id="KRH11801"/>
    </source>
</evidence>
<dbReference type="EnsemblPlants" id="KRH11801">
    <property type="protein sequence ID" value="KRH11801"/>
    <property type="gene ID" value="GLYMA_15G131400"/>
</dbReference>
<evidence type="ECO:0000313" key="2">
    <source>
        <dbReference type="EMBL" id="KRH11801.1"/>
    </source>
</evidence>